<dbReference type="Gene3D" id="3.30.300.30">
    <property type="match status" value="1"/>
</dbReference>
<feature type="domain" description="AMP-dependent synthetase/ligase" evidence="1">
    <location>
        <begin position="24"/>
        <end position="391"/>
    </location>
</feature>
<proteinExistence type="predicted"/>
<dbReference type="Proteomes" id="UP000239290">
    <property type="component" value="Unassembled WGS sequence"/>
</dbReference>
<accession>A0A2S8IPA6</accession>
<reference evidence="4" key="1">
    <citation type="submission" date="2018-02" db="EMBL/GenBank/DDBJ databases">
        <title>Draft genome sequencing of Rhodococcus opacus KU647198.</title>
        <authorList>
            <person name="Zheng B.-X."/>
        </authorList>
    </citation>
    <scope>NUCLEOTIDE SEQUENCE [LARGE SCALE GENOMIC DNA]</scope>
    <source>
        <strain evidence="4">04-OD7</strain>
    </source>
</reference>
<organism evidence="3 4">
    <name type="scientific">Rhodococcus opacus</name>
    <name type="common">Nocardia opaca</name>
    <dbReference type="NCBI Taxonomy" id="37919"/>
    <lineage>
        <taxon>Bacteria</taxon>
        <taxon>Bacillati</taxon>
        <taxon>Actinomycetota</taxon>
        <taxon>Actinomycetes</taxon>
        <taxon>Mycobacteriales</taxon>
        <taxon>Nocardiaceae</taxon>
        <taxon>Rhodococcus</taxon>
    </lineage>
</organism>
<sequence length="538" mass="57538">MVTSMSALATTTPQRTTNLATLLTQAAARLSDRPAVIRGDDTWTWAQLDERVSALAAAMRGHGLTTGSVVLLHSPNCMDTLTVLFATWRLGAVIVPTNCKLVPDDVAPLADLVTPDLVICHDTCAPHADALNRYETWAIGDDRDAAQFGSAHVAELIDKLLPDAVGVDAPVHVGTPAWYFFTSGTSGRPKAAVLTHDQMAFVVTNHLCDLMPQLTDRDATLVLAPLSHGAGVHALTHVARGAAIVLTGSDSLDAGEAWQLIERHAVSTMFTVPTILNKLVQAADGHDPARSSLRYVVYAGAPMSSRDQRIALDVLGKVLVQYYGLCEVTGNITVLPPELHGTTPEPDGIGTAGYARTGMTISIQDDEGRELAAGERGEICVCGPAVFAGYLDNPEANRKAFRDGWFRTGDLGYLDESGLLYITGRASDMFISGGSNIDPREVEEKLLKHPDVVAAGVVGAPDPTWGEVGYALCVLRPGSTLTTDELLTWSRSNMARYKVPKRIEFAPTLPTSGYGKVTTTLLKNEFFQLGLWPSEVGS</sequence>
<dbReference type="Pfam" id="PF00501">
    <property type="entry name" value="AMP-binding"/>
    <property type="match status" value="1"/>
</dbReference>
<dbReference type="InterPro" id="IPR045851">
    <property type="entry name" value="AMP-bd_C_sf"/>
</dbReference>
<dbReference type="InterPro" id="IPR000873">
    <property type="entry name" value="AMP-dep_synth/lig_dom"/>
</dbReference>
<gene>
    <name evidence="3" type="ORF">C5613_35880</name>
</gene>
<dbReference type="PROSITE" id="PS00455">
    <property type="entry name" value="AMP_BINDING"/>
    <property type="match status" value="1"/>
</dbReference>
<dbReference type="AlphaFoldDB" id="A0A2S8IPA6"/>
<dbReference type="InterPro" id="IPR042099">
    <property type="entry name" value="ANL_N_sf"/>
</dbReference>
<dbReference type="GO" id="GO:0016878">
    <property type="term" value="F:acid-thiol ligase activity"/>
    <property type="evidence" value="ECO:0007669"/>
    <property type="project" value="UniProtKB-ARBA"/>
</dbReference>
<dbReference type="Pfam" id="PF13193">
    <property type="entry name" value="AMP-binding_C"/>
    <property type="match status" value="1"/>
</dbReference>
<evidence type="ECO:0000259" key="1">
    <source>
        <dbReference type="Pfam" id="PF00501"/>
    </source>
</evidence>
<dbReference type="InterPro" id="IPR020845">
    <property type="entry name" value="AMP-binding_CS"/>
</dbReference>
<dbReference type="SUPFAM" id="SSF56801">
    <property type="entry name" value="Acetyl-CoA synthetase-like"/>
    <property type="match status" value="1"/>
</dbReference>
<comment type="caution">
    <text evidence="3">The sequence shown here is derived from an EMBL/GenBank/DDBJ whole genome shotgun (WGS) entry which is preliminary data.</text>
</comment>
<evidence type="ECO:0000259" key="2">
    <source>
        <dbReference type="Pfam" id="PF13193"/>
    </source>
</evidence>
<protein>
    <submittedName>
        <fullName evidence="3">Acyl-CoA synthetase</fullName>
    </submittedName>
</protein>
<dbReference type="EMBL" id="PUIO01000062">
    <property type="protein sequence ID" value="PQP16573.1"/>
    <property type="molecule type" value="Genomic_DNA"/>
</dbReference>
<dbReference type="InterPro" id="IPR025110">
    <property type="entry name" value="AMP-bd_C"/>
</dbReference>
<dbReference type="Gene3D" id="3.40.50.12780">
    <property type="entry name" value="N-terminal domain of ligase-like"/>
    <property type="match status" value="1"/>
</dbReference>
<dbReference type="PANTHER" id="PTHR43767:SF1">
    <property type="entry name" value="NONRIBOSOMAL PEPTIDE SYNTHASE PES1 (EUROFUNG)-RELATED"/>
    <property type="match status" value="1"/>
</dbReference>
<dbReference type="PANTHER" id="PTHR43767">
    <property type="entry name" value="LONG-CHAIN-FATTY-ACID--COA LIGASE"/>
    <property type="match status" value="1"/>
</dbReference>
<name>A0A2S8IPA6_RHOOP</name>
<feature type="domain" description="AMP-binding enzyme C-terminal" evidence="2">
    <location>
        <begin position="441"/>
        <end position="516"/>
    </location>
</feature>
<evidence type="ECO:0000313" key="3">
    <source>
        <dbReference type="EMBL" id="PQP16573.1"/>
    </source>
</evidence>
<evidence type="ECO:0000313" key="4">
    <source>
        <dbReference type="Proteomes" id="UP000239290"/>
    </source>
</evidence>
<dbReference type="InterPro" id="IPR050237">
    <property type="entry name" value="ATP-dep_AMP-bd_enzyme"/>
</dbReference>